<dbReference type="AlphaFoldDB" id="A0A7W7GMY6"/>
<dbReference type="EMBL" id="JACHNA010000001">
    <property type="protein sequence ID" value="MBB4735057.1"/>
    <property type="molecule type" value="Genomic_DNA"/>
</dbReference>
<evidence type="ECO:0000313" key="2">
    <source>
        <dbReference type="Proteomes" id="UP000540191"/>
    </source>
</evidence>
<organism evidence="1 2">
    <name type="scientific">Micrococcus cohnii</name>
    <dbReference type="NCBI Taxonomy" id="993416"/>
    <lineage>
        <taxon>Bacteria</taxon>
        <taxon>Bacillati</taxon>
        <taxon>Actinomycetota</taxon>
        <taxon>Actinomycetes</taxon>
        <taxon>Micrococcales</taxon>
        <taxon>Micrococcaceae</taxon>
        <taxon>Micrococcus</taxon>
    </lineage>
</organism>
<protein>
    <recommendedName>
        <fullName evidence="3">DUF3052 domain-containing protein</fullName>
    </recommendedName>
</protein>
<dbReference type="Pfam" id="PF11253">
    <property type="entry name" value="DUF3052"/>
    <property type="match status" value="1"/>
</dbReference>
<reference evidence="1 2" key="1">
    <citation type="submission" date="2020-08" db="EMBL/GenBank/DDBJ databases">
        <title>Sequencing the genomes of 1000 actinobacteria strains.</title>
        <authorList>
            <person name="Klenk H.-P."/>
        </authorList>
    </citation>
    <scope>NUCLEOTIDE SEQUENCE [LARGE SCALE GENOMIC DNA]</scope>
    <source>
        <strain evidence="1 2">DSM 23974</strain>
    </source>
</reference>
<accession>A0A7W7GMY6</accession>
<dbReference type="RefSeq" id="WP_184241058.1">
    <property type="nucleotide sequence ID" value="NZ_JACHNA010000001.1"/>
</dbReference>
<gene>
    <name evidence="1" type="ORF">HDA30_000565</name>
</gene>
<sequence length="143" mass="15423">MDAESTATGAQGAVLSELGLTEGEYVQEFGFDEDVDHAMRERLEAGLGTQLQAEEEHEPVEAVILWWRHDDGDVTDLTDALVDAQRSLDEGPVWVLTPRKGREGHVSPADLQEAAPVAGLHVTTGAGVSEHWAATRLVQKRGG</sequence>
<dbReference type="Proteomes" id="UP000540191">
    <property type="component" value="Unassembled WGS sequence"/>
</dbReference>
<proteinExistence type="predicted"/>
<comment type="caution">
    <text evidence="1">The sequence shown here is derived from an EMBL/GenBank/DDBJ whole genome shotgun (WGS) entry which is preliminary data.</text>
</comment>
<evidence type="ECO:0000313" key="1">
    <source>
        <dbReference type="EMBL" id="MBB4735057.1"/>
    </source>
</evidence>
<evidence type="ECO:0008006" key="3">
    <source>
        <dbReference type="Google" id="ProtNLM"/>
    </source>
</evidence>
<dbReference type="InterPro" id="IPR021412">
    <property type="entry name" value="DUF3052"/>
</dbReference>
<name>A0A7W7GMY6_9MICC</name>
<keyword evidence="2" id="KW-1185">Reference proteome</keyword>